<proteinExistence type="predicted"/>
<evidence type="ECO:0000313" key="3">
    <source>
        <dbReference type="Proteomes" id="UP000266721"/>
    </source>
</evidence>
<feature type="transmembrane region" description="Helical" evidence="1">
    <location>
        <begin position="41"/>
        <end position="60"/>
    </location>
</feature>
<comment type="caution">
    <text evidence="2">The sequence shown here is derived from an EMBL/GenBank/DDBJ whole genome shotgun (WGS) entry which is preliminary data.</text>
</comment>
<dbReference type="GO" id="GO:0005886">
    <property type="term" value="C:plasma membrane"/>
    <property type="evidence" value="ECO:0007669"/>
    <property type="project" value="TreeGrafter"/>
</dbReference>
<dbReference type="EMBL" id="KV590684">
    <property type="protein sequence ID" value="OPL21538.1"/>
    <property type="molecule type" value="Genomic_DNA"/>
</dbReference>
<feature type="non-terminal residue" evidence="2">
    <location>
        <position position="1"/>
    </location>
</feature>
<evidence type="ECO:0000313" key="2">
    <source>
        <dbReference type="EMBL" id="OPL21538.1"/>
    </source>
</evidence>
<dbReference type="InterPro" id="IPR050927">
    <property type="entry name" value="TRPM"/>
</dbReference>
<sequence>LVSLFPFLAATPLLDIDKLGDNKMSPTYKFLTFLTSPIAKFTYHSLMYLVFLVLFTYFVLVEFRTAYVTPIEVVCIIWIFTFIIDNVYT</sequence>
<dbReference type="GO" id="GO:0099604">
    <property type="term" value="F:ligand-gated calcium channel activity"/>
    <property type="evidence" value="ECO:0007669"/>
    <property type="project" value="TreeGrafter"/>
</dbReference>
<keyword evidence="3" id="KW-1185">Reference proteome</keyword>
<dbReference type="AlphaFoldDB" id="A0A3L5TQX9"/>
<feature type="non-terminal residue" evidence="2">
    <location>
        <position position="89"/>
    </location>
</feature>
<gene>
    <name evidence="2" type="ORF">AM593_09549</name>
</gene>
<dbReference type="PANTHER" id="PTHR13800">
    <property type="entry name" value="TRANSIENT RECEPTOR POTENTIAL CATION CHANNEL, SUBFAMILY M, MEMBER 6"/>
    <property type="match status" value="1"/>
</dbReference>
<keyword evidence="1" id="KW-1133">Transmembrane helix</keyword>
<feature type="transmembrane region" description="Helical" evidence="1">
    <location>
        <begin position="67"/>
        <end position="84"/>
    </location>
</feature>
<reference evidence="2 3" key="1">
    <citation type="journal article" date="2016" name="PLoS ONE">
        <title>A First Insight into the Genome of the Filter-Feeder Mussel Mytilus galloprovincialis.</title>
        <authorList>
            <person name="Murgarella M."/>
            <person name="Puiu D."/>
            <person name="Novoa B."/>
            <person name="Figueras A."/>
            <person name="Posada D."/>
            <person name="Canchaya C."/>
        </authorList>
    </citation>
    <scope>NUCLEOTIDE SEQUENCE [LARGE SCALE GENOMIC DNA]</scope>
    <source>
        <tissue evidence="2">Muscle</tissue>
    </source>
</reference>
<keyword evidence="1" id="KW-0472">Membrane</keyword>
<dbReference type="Proteomes" id="UP000266721">
    <property type="component" value="Unassembled WGS sequence"/>
</dbReference>
<evidence type="ECO:0000256" key="1">
    <source>
        <dbReference type="SAM" id="Phobius"/>
    </source>
</evidence>
<keyword evidence="1" id="KW-0812">Transmembrane</keyword>
<protein>
    <submittedName>
        <fullName evidence="2">Uncharacterized protein</fullName>
    </submittedName>
</protein>
<name>A0A3L5TQX9_MYTGA</name>
<dbReference type="PANTHER" id="PTHR13800:SF12">
    <property type="entry name" value="TRANSIENT RECEPTOR POTENTIAL CATION CHANNEL SUBFAMILY M MEMBER-LIKE 2"/>
    <property type="match status" value="1"/>
</dbReference>
<organism evidence="2 3">
    <name type="scientific">Mytilus galloprovincialis</name>
    <name type="common">Mediterranean mussel</name>
    <dbReference type="NCBI Taxonomy" id="29158"/>
    <lineage>
        <taxon>Eukaryota</taxon>
        <taxon>Metazoa</taxon>
        <taxon>Spiralia</taxon>
        <taxon>Lophotrochozoa</taxon>
        <taxon>Mollusca</taxon>
        <taxon>Bivalvia</taxon>
        <taxon>Autobranchia</taxon>
        <taxon>Pteriomorphia</taxon>
        <taxon>Mytilida</taxon>
        <taxon>Mytiloidea</taxon>
        <taxon>Mytilidae</taxon>
        <taxon>Mytilinae</taxon>
        <taxon>Mytilus</taxon>
    </lineage>
</organism>
<accession>A0A3L5TQX9</accession>